<evidence type="ECO:0000313" key="2">
    <source>
        <dbReference type="Proteomes" id="UP000298138"/>
    </source>
</evidence>
<reference evidence="1 2" key="1">
    <citation type="submission" date="2019-04" db="EMBL/GenBank/DDBJ databases">
        <title>Comparative genomics and transcriptomics to analyze fruiting body development in filamentous ascomycetes.</title>
        <authorList>
            <consortium name="DOE Joint Genome Institute"/>
            <person name="Lutkenhaus R."/>
            <person name="Traeger S."/>
            <person name="Breuer J."/>
            <person name="Kuo A."/>
            <person name="Lipzen A."/>
            <person name="Pangilinan J."/>
            <person name="Dilworth D."/>
            <person name="Sandor L."/>
            <person name="Poggeler S."/>
            <person name="Barry K."/>
            <person name="Grigoriev I.V."/>
            <person name="Nowrousian M."/>
        </authorList>
    </citation>
    <scope>NUCLEOTIDE SEQUENCE [LARGE SCALE GENOMIC DNA]</scope>
    <source>
        <strain evidence="1 2">CBS 389.68</strain>
    </source>
</reference>
<proteinExistence type="predicted"/>
<gene>
    <name evidence="1" type="ORF">EX30DRAFT_345020</name>
</gene>
<dbReference type="Proteomes" id="UP000298138">
    <property type="component" value="Unassembled WGS sequence"/>
</dbReference>
<protein>
    <submittedName>
        <fullName evidence="1">Uncharacterized protein</fullName>
    </submittedName>
</protein>
<dbReference type="InParanoid" id="A0A4S2MHD6"/>
<keyword evidence="2" id="KW-1185">Reference proteome</keyword>
<organism evidence="1 2">
    <name type="scientific">Ascodesmis nigricans</name>
    <dbReference type="NCBI Taxonomy" id="341454"/>
    <lineage>
        <taxon>Eukaryota</taxon>
        <taxon>Fungi</taxon>
        <taxon>Dikarya</taxon>
        <taxon>Ascomycota</taxon>
        <taxon>Pezizomycotina</taxon>
        <taxon>Pezizomycetes</taxon>
        <taxon>Pezizales</taxon>
        <taxon>Ascodesmidaceae</taxon>
        <taxon>Ascodesmis</taxon>
    </lineage>
</organism>
<evidence type="ECO:0000313" key="1">
    <source>
        <dbReference type="EMBL" id="TGZ76266.1"/>
    </source>
</evidence>
<dbReference type="AlphaFoldDB" id="A0A4S2MHD6"/>
<dbReference type="EMBL" id="ML220189">
    <property type="protein sequence ID" value="TGZ76266.1"/>
    <property type="molecule type" value="Genomic_DNA"/>
</dbReference>
<name>A0A4S2MHD6_9PEZI</name>
<accession>A0A4S2MHD6</accession>
<sequence length="55" mass="6283">MILSPVPNIKFPAHPFLTNFHHGIFLPLHPYDICLPIPSHPSVKNSSHFRVVESR</sequence>